<dbReference type="HOGENOM" id="CLU_2121008_0_0_1"/>
<evidence type="ECO:0000313" key="2">
    <source>
        <dbReference type="Proteomes" id="UP000016933"/>
    </source>
</evidence>
<gene>
    <name evidence="1" type="ORF">DOTSEDRAFT_75427</name>
</gene>
<sequence>MKTLPTSASISAAWLAIMHRPDSPISNLGLGAVKLHSSRGSEAPSSEANHRCQRPRLEAPALRQLGATKLVSFTKVLDITQAVKDLKTESVSRYATDCTGVPSVIDDMSGTSAN</sequence>
<dbReference type="AlphaFoldDB" id="M2XGQ3"/>
<reference evidence="2" key="1">
    <citation type="journal article" date="2012" name="PLoS Genet.">
        <title>The genomes of the fungal plant pathogens Cladosporium fulvum and Dothistroma septosporum reveal adaptation to different hosts and lifestyles but also signatures of common ancestry.</title>
        <authorList>
            <person name="de Wit P.J.G.M."/>
            <person name="van der Burgt A."/>
            <person name="Oekmen B."/>
            <person name="Stergiopoulos I."/>
            <person name="Abd-Elsalam K.A."/>
            <person name="Aerts A.L."/>
            <person name="Bahkali A.H."/>
            <person name="Beenen H.G."/>
            <person name="Chettri P."/>
            <person name="Cox M.P."/>
            <person name="Datema E."/>
            <person name="de Vries R.P."/>
            <person name="Dhillon B."/>
            <person name="Ganley A.R."/>
            <person name="Griffiths S.A."/>
            <person name="Guo Y."/>
            <person name="Hamelin R.C."/>
            <person name="Henrissat B."/>
            <person name="Kabir M.S."/>
            <person name="Jashni M.K."/>
            <person name="Kema G."/>
            <person name="Klaubauf S."/>
            <person name="Lapidus A."/>
            <person name="Levasseur A."/>
            <person name="Lindquist E."/>
            <person name="Mehrabi R."/>
            <person name="Ohm R.A."/>
            <person name="Owen T.J."/>
            <person name="Salamov A."/>
            <person name="Schwelm A."/>
            <person name="Schijlen E."/>
            <person name="Sun H."/>
            <person name="van den Burg H.A."/>
            <person name="van Ham R.C.H.J."/>
            <person name="Zhang S."/>
            <person name="Goodwin S.B."/>
            <person name="Grigoriev I.V."/>
            <person name="Collemare J."/>
            <person name="Bradshaw R.E."/>
        </authorList>
    </citation>
    <scope>NUCLEOTIDE SEQUENCE [LARGE SCALE GENOMIC DNA]</scope>
    <source>
        <strain evidence="2">NZE10 / CBS 128990</strain>
    </source>
</reference>
<dbReference type="Proteomes" id="UP000016933">
    <property type="component" value="Unassembled WGS sequence"/>
</dbReference>
<reference evidence="1 2" key="2">
    <citation type="journal article" date="2012" name="PLoS Pathog.">
        <title>Diverse lifestyles and strategies of plant pathogenesis encoded in the genomes of eighteen Dothideomycetes fungi.</title>
        <authorList>
            <person name="Ohm R.A."/>
            <person name="Feau N."/>
            <person name="Henrissat B."/>
            <person name="Schoch C.L."/>
            <person name="Horwitz B.A."/>
            <person name="Barry K.W."/>
            <person name="Condon B.J."/>
            <person name="Copeland A.C."/>
            <person name="Dhillon B."/>
            <person name="Glaser F."/>
            <person name="Hesse C.N."/>
            <person name="Kosti I."/>
            <person name="LaButti K."/>
            <person name="Lindquist E.A."/>
            <person name="Lucas S."/>
            <person name="Salamov A.A."/>
            <person name="Bradshaw R.E."/>
            <person name="Ciuffetti L."/>
            <person name="Hamelin R.C."/>
            <person name="Kema G.H.J."/>
            <person name="Lawrence C."/>
            <person name="Scott J.A."/>
            <person name="Spatafora J.W."/>
            <person name="Turgeon B.G."/>
            <person name="de Wit P.J.G.M."/>
            <person name="Zhong S."/>
            <person name="Goodwin S.B."/>
            <person name="Grigoriev I.V."/>
        </authorList>
    </citation>
    <scope>NUCLEOTIDE SEQUENCE [LARGE SCALE GENOMIC DNA]</scope>
    <source>
        <strain evidence="2">NZE10 / CBS 128990</strain>
    </source>
</reference>
<evidence type="ECO:0000313" key="1">
    <source>
        <dbReference type="EMBL" id="EME38667.1"/>
    </source>
</evidence>
<keyword evidence="2" id="KW-1185">Reference proteome</keyword>
<protein>
    <submittedName>
        <fullName evidence="1">Uncharacterized protein</fullName>
    </submittedName>
</protein>
<dbReference type="EMBL" id="KB446546">
    <property type="protein sequence ID" value="EME38667.1"/>
    <property type="molecule type" value="Genomic_DNA"/>
</dbReference>
<organism evidence="1 2">
    <name type="scientific">Dothistroma septosporum (strain NZE10 / CBS 128990)</name>
    <name type="common">Red band needle blight fungus</name>
    <name type="synonym">Mycosphaerella pini</name>
    <dbReference type="NCBI Taxonomy" id="675120"/>
    <lineage>
        <taxon>Eukaryota</taxon>
        <taxon>Fungi</taxon>
        <taxon>Dikarya</taxon>
        <taxon>Ascomycota</taxon>
        <taxon>Pezizomycotina</taxon>
        <taxon>Dothideomycetes</taxon>
        <taxon>Dothideomycetidae</taxon>
        <taxon>Mycosphaerellales</taxon>
        <taxon>Mycosphaerellaceae</taxon>
        <taxon>Dothistroma</taxon>
    </lineage>
</organism>
<accession>M2XGQ3</accession>
<proteinExistence type="predicted"/>
<name>M2XGQ3_DOTSN</name>